<dbReference type="Proteomes" id="UP000270046">
    <property type="component" value="Chromosome"/>
</dbReference>
<gene>
    <name evidence="1" type="ORF">HYN43_015920</name>
</gene>
<dbReference type="AlphaFoldDB" id="A0A494VPK5"/>
<accession>A0A494VPK5</accession>
<name>A0A494VPK5_9SPHI</name>
<keyword evidence="2" id="KW-1185">Reference proteome</keyword>
<evidence type="ECO:0000313" key="1">
    <source>
        <dbReference type="EMBL" id="AYL96694.1"/>
    </source>
</evidence>
<evidence type="ECO:0000313" key="2">
    <source>
        <dbReference type="Proteomes" id="UP000270046"/>
    </source>
</evidence>
<reference evidence="1 2" key="1">
    <citation type="submission" date="2018-10" db="EMBL/GenBank/DDBJ databases">
        <title>Genome sequencing of Mucilaginibacter sp. HYN0043.</title>
        <authorList>
            <person name="Kim M."/>
            <person name="Yi H."/>
        </authorList>
    </citation>
    <scope>NUCLEOTIDE SEQUENCE [LARGE SCALE GENOMIC DNA]</scope>
    <source>
        <strain evidence="1 2">HYN0043</strain>
    </source>
</reference>
<dbReference type="EMBL" id="CP032869">
    <property type="protein sequence ID" value="AYL96694.1"/>
    <property type="molecule type" value="Genomic_DNA"/>
</dbReference>
<dbReference type="KEGG" id="muh:HYN43_015920"/>
<organism evidence="1 2">
    <name type="scientific">Mucilaginibacter celer</name>
    <dbReference type="NCBI Taxonomy" id="2305508"/>
    <lineage>
        <taxon>Bacteria</taxon>
        <taxon>Pseudomonadati</taxon>
        <taxon>Bacteroidota</taxon>
        <taxon>Sphingobacteriia</taxon>
        <taxon>Sphingobacteriales</taxon>
        <taxon>Sphingobacteriaceae</taxon>
        <taxon>Mucilaginibacter</taxon>
    </lineage>
</organism>
<sequence>MEAMKRKNKKCFIKGVKTIALAPIRQVNKKTAWGLTDRHAPPRAHMRASNPTLWRAAINLISHISEVFYLAGSTV</sequence>
<proteinExistence type="predicted"/>
<protein>
    <submittedName>
        <fullName evidence="1">Uncharacterized protein</fullName>
    </submittedName>
</protein>